<name>A0AA85GFP7_9TREM</name>
<dbReference type="WBParaSite" id="SRDH1_88430.1">
    <property type="protein sequence ID" value="SRDH1_88430.1"/>
    <property type="gene ID" value="SRDH1_88430"/>
</dbReference>
<evidence type="ECO:0000256" key="1">
    <source>
        <dbReference type="SAM" id="SignalP"/>
    </source>
</evidence>
<keyword evidence="1" id="KW-0732">Signal</keyword>
<accession>A0AA85GFP7</accession>
<reference evidence="2" key="1">
    <citation type="submission" date="2022-06" db="EMBL/GenBank/DDBJ databases">
        <authorList>
            <person name="Berger JAMES D."/>
            <person name="Berger JAMES D."/>
        </authorList>
    </citation>
    <scope>NUCLEOTIDE SEQUENCE [LARGE SCALE GENOMIC DNA]</scope>
</reference>
<protein>
    <submittedName>
        <fullName evidence="3">Uncharacterized protein</fullName>
    </submittedName>
</protein>
<keyword evidence="2" id="KW-1185">Reference proteome</keyword>
<feature type="chain" id="PRO_5041673780" evidence="1">
    <location>
        <begin position="17"/>
        <end position="65"/>
    </location>
</feature>
<reference evidence="3" key="2">
    <citation type="submission" date="2023-11" db="UniProtKB">
        <authorList>
            <consortium name="WormBaseParasite"/>
        </authorList>
    </citation>
    <scope>IDENTIFICATION</scope>
</reference>
<evidence type="ECO:0000313" key="3">
    <source>
        <dbReference type="WBParaSite" id="SRDH1_88430.1"/>
    </source>
</evidence>
<feature type="signal peptide" evidence="1">
    <location>
        <begin position="1"/>
        <end position="16"/>
    </location>
</feature>
<sequence>MLLITLFMISFCIVNCKPLNNIKHHLIVDDEYNGNNVDVEQIYLTDPPTSEAYHDITESTTTSQY</sequence>
<proteinExistence type="predicted"/>
<dbReference type="AlphaFoldDB" id="A0AA85GFP7"/>
<organism evidence="2 3">
    <name type="scientific">Schistosoma rodhaini</name>
    <dbReference type="NCBI Taxonomy" id="6188"/>
    <lineage>
        <taxon>Eukaryota</taxon>
        <taxon>Metazoa</taxon>
        <taxon>Spiralia</taxon>
        <taxon>Lophotrochozoa</taxon>
        <taxon>Platyhelminthes</taxon>
        <taxon>Trematoda</taxon>
        <taxon>Digenea</taxon>
        <taxon>Strigeidida</taxon>
        <taxon>Schistosomatoidea</taxon>
        <taxon>Schistosomatidae</taxon>
        <taxon>Schistosoma</taxon>
    </lineage>
</organism>
<dbReference type="Proteomes" id="UP000050792">
    <property type="component" value="Unassembled WGS sequence"/>
</dbReference>
<evidence type="ECO:0000313" key="2">
    <source>
        <dbReference type="Proteomes" id="UP000050792"/>
    </source>
</evidence>